<dbReference type="KEGG" id="mtar:DF168_00179"/>
<dbReference type="EMBL" id="CP029803">
    <property type="protein sequence ID" value="AWT59007.1"/>
    <property type="molecule type" value="Genomic_DNA"/>
</dbReference>
<evidence type="ECO:0000313" key="1">
    <source>
        <dbReference type="EMBL" id="AWT59007.1"/>
    </source>
</evidence>
<gene>
    <name evidence="1" type="ORF">DF168_00179</name>
</gene>
<dbReference type="Proteomes" id="UP000247465">
    <property type="component" value="Chromosome"/>
</dbReference>
<name>A0A2Z4AGE6_9BACT</name>
<protein>
    <submittedName>
        <fullName evidence="1">Uncharacterized protein</fullName>
    </submittedName>
</protein>
<dbReference type="AlphaFoldDB" id="A0A2Z4AGE6"/>
<sequence length="47" mass="5374">MTRIRDTDVSKSDSEAIGSLFQYLEPEKLIRPFNRVSLCVFAAIRLS</sequence>
<accession>A0A2Z4AGE6</accession>
<evidence type="ECO:0000313" key="2">
    <source>
        <dbReference type="Proteomes" id="UP000247465"/>
    </source>
</evidence>
<proteinExistence type="predicted"/>
<reference evidence="1 2" key="1">
    <citation type="submission" date="2018-06" db="EMBL/GenBank/DDBJ databases">
        <title>Draft Genome Sequence of a Novel Marine Bacterium Related to the Verrucomicrobia.</title>
        <authorList>
            <person name="Vosseberg J."/>
            <person name="Martijn J."/>
            <person name="Ettema T.J.G."/>
        </authorList>
    </citation>
    <scope>NUCLEOTIDE SEQUENCE [LARGE SCALE GENOMIC DNA]</scope>
    <source>
        <strain evidence="1">TARA_B100001123</strain>
    </source>
</reference>
<organism evidence="1 2">
    <name type="scientific">Candidatus Moanibacter tarae</name>
    <dbReference type="NCBI Taxonomy" id="2200854"/>
    <lineage>
        <taxon>Bacteria</taxon>
        <taxon>Pseudomonadati</taxon>
        <taxon>Verrucomicrobiota</taxon>
        <taxon>Opitutia</taxon>
        <taxon>Puniceicoccales</taxon>
        <taxon>Puniceicoccales incertae sedis</taxon>
        <taxon>Candidatus Moanibacter</taxon>
    </lineage>
</organism>